<dbReference type="AlphaFoldDB" id="A0A656GMF9"/>
<evidence type="ECO:0000313" key="1">
    <source>
        <dbReference type="EMBL" id="EGH26908.1"/>
    </source>
</evidence>
<feature type="non-terminal residue" evidence="1">
    <location>
        <position position="36"/>
    </location>
</feature>
<name>A0A656GMF9_PSEA0</name>
<evidence type="ECO:0000313" key="2">
    <source>
        <dbReference type="Proteomes" id="UP000003465"/>
    </source>
</evidence>
<dbReference type="EMBL" id="AEAG01003032">
    <property type="protein sequence ID" value="EGH26908.1"/>
    <property type="molecule type" value="Genomic_DNA"/>
</dbReference>
<feature type="non-terminal residue" evidence="1">
    <location>
        <position position="1"/>
    </location>
</feature>
<reference evidence="1 2" key="1">
    <citation type="journal article" date="2011" name="PLoS Pathog.">
        <title>Dynamic evolution of pathogenicity revealed by sequencing and comparative genomics of 19 Pseudomonas syringae isolates.</title>
        <authorList>
            <person name="Baltrus D.A."/>
            <person name="Nishimura M.T."/>
            <person name="Romanchuk A."/>
            <person name="Chang J.H."/>
            <person name="Mukhtar M.S."/>
            <person name="Cherkis K."/>
            <person name="Roach J."/>
            <person name="Grant S.R."/>
            <person name="Jones C.D."/>
            <person name="Dangl J.L."/>
        </authorList>
    </citation>
    <scope>NUCLEOTIDE SEQUENCE [LARGE SCALE GENOMIC DNA]</scope>
    <source>
        <strain evidence="1 2">301020</strain>
    </source>
</reference>
<protein>
    <submittedName>
        <fullName evidence="1">Uncharacterized protein</fullName>
    </submittedName>
</protein>
<proteinExistence type="predicted"/>
<gene>
    <name evidence="1" type="ORF">PSYMO_37691</name>
</gene>
<sequence>ALTNASLALGISPLTFLTLALATSKGETIDSLLRQA</sequence>
<comment type="caution">
    <text evidence="1">The sequence shown here is derived from an EMBL/GenBank/DDBJ whole genome shotgun (WGS) entry which is preliminary data.</text>
</comment>
<accession>A0A656GMF9</accession>
<organism evidence="1 2">
    <name type="scientific">Pseudomonas amygdali pv. mori str. 301020</name>
    <dbReference type="NCBI Taxonomy" id="629261"/>
    <lineage>
        <taxon>Bacteria</taxon>
        <taxon>Pseudomonadati</taxon>
        <taxon>Pseudomonadota</taxon>
        <taxon>Gammaproteobacteria</taxon>
        <taxon>Pseudomonadales</taxon>
        <taxon>Pseudomonadaceae</taxon>
        <taxon>Pseudomonas</taxon>
        <taxon>Pseudomonas amygdali</taxon>
    </lineage>
</organism>
<dbReference type="Proteomes" id="UP000003465">
    <property type="component" value="Unassembled WGS sequence"/>
</dbReference>